<accession>X0T584</accession>
<feature type="domain" description="TadE-like" evidence="2">
    <location>
        <begin position="20"/>
        <end position="62"/>
    </location>
</feature>
<dbReference type="EMBL" id="BARS01006618">
    <property type="protein sequence ID" value="GAF71235.1"/>
    <property type="molecule type" value="Genomic_DNA"/>
</dbReference>
<keyword evidence="1" id="KW-1133">Transmembrane helix</keyword>
<sequence>MGCHRGDCPAQRGTFHSQQGQALYEYILALPIFALLLLFVGVFAWFWWNQSVAAVAIHDGVRAAAVYGGSPADGLAVVEERLYAPLGTVASASYDGHYDIAAFPQFRSVYGTIDKGTLVHIPFLNHSNPLLFRVRAFSFQRDWAFYGGPGNGWD</sequence>
<dbReference type="InterPro" id="IPR012495">
    <property type="entry name" value="TadE-like_dom"/>
</dbReference>
<evidence type="ECO:0000313" key="3">
    <source>
        <dbReference type="EMBL" id="GAF71235.1"/>
    </source>
</evidence>
<proteinExistence type="predicted"/>
<protein>
    <recommendedName>
        <fullName evidence="2">TadE-like domain-containing protein</fullName>
    </recommendedName>
</protein>
<dbReference type="Pfam" id="PF07811">
    <property type="entry name" value="TadE"/>
    <property type="match status" value="1"/>
</dbReference>
<organism evidence="3">
    <name type="scientific">marine sediment metagenome</name>
    <dbReference type="NCBI Taxonomy" id="412755"/>
    <lineage>
        <taxon>unclassified sequences</taxon>
        <taxon>metagenomes</taxon>
        <taxon>ecological metagenomes</taxon>
    </lineage>
</organism>
<gene>
    <name evidence="3" type="ORF">S01H1_12869</name>
</gene>
<comment type="caution">
    <text evidence="3">The sequence shown here is derived from an EMBL/GenBank/DDBJ whole genome shotgun (WGS) entry which is preliminary data.</text>
</comment>
<reference evidence="3" key="1">
    <citation type="journal article" date="2014" name="Front. Microbiol.">
        <title>High frequency of phylogenetically diverse reductive dehalogenase-homologous genes in deep subseafloor sedimentary metagenomes.</title>
        <authorList>
            <person name="Kawai M."/>
            <person name="Futagami T."/>
            <person name="Toyoda A."/>
            <person name="Takaki Y."/>
            <person name="Nishi S."/>
            <person name="Hori S."/>
            <person name="Arai W."/>
            <person name="Tsubouchi T."/>
            <person name="Morono Y."/>
            <person name="Uchiyama I."/>
            <person name="Ito T."/>
            <person name="Fujiyama A."/>
            <person name="Inagaki F."/>
            <person name="Takami H."/>
        </authorList>
    </citation>
    <scope>NUCLEOTIDE SEQUENCE</scope>
    <source>
        <strain evidence="3">Expedition CK06-06</strain>
    </source>
</reference>
<evidence type="ECO:0000259" key="2">
    <source>
        <dbReference type="Pfam" id="PF07811"/>
    </source>
</evidence>
<evidence type="ECO:0000256" key="1">
    <source>
        <dbReference type="SAM" id="Phobius"/>
    </source>
</evidence>
<keyword evidence="1" id="KW-0812">Transmembrane</keyword>
<name>X0T584_9ZZZZ</name>
<keyword evidence="1" id="KW-0472">Membrane</keyword>
<dbReference type="AlphaFoldDB" id="X0T584"/>
<feature type="transmembrane region" description="Helical" evidence="1">
    <location>
        <begin position="26"/>
        <end position="48"/>
    </location>
</feature>